<dbReference type="PANTHER" id="PTHR43065:SF50">
    <property type="entry name" value="HISTIDINE KINASE"/>
    <property type="match status" value="1"/>
</dbReference>
<evidence type="ECO:0000256" key="4">
    <source>
        <dbReference type="SAM" id="Coils"/>
    </source>
</evidence>
<dbReference type="SUPFAM" id="SSF55874">
    <property type="entry name" value="ATPase domain of HSP90 chaperone/DNA topoisomerase II/histidine kinase"/>
    <property type="match status" value="1"/>
</dbReference>
<keyword evidence="5" id="KW-1133">Transmembrane helix</keyword>
<dbReference type="Proteomes" id="UP001214301">
    <property type="component" value="Chromosome"/>
</dbReference>
<dbReference type="GO" id="GO:0005524">
    <property type="term" value="F:ATP binding"/>
    <property type="evidence" value="ECO:0007669"/>
    <property type="project" value="UniProtKB-KW"/>
</dbReference>
<evidence type="ECO:0000256" key="5">
    <source>
        <dbReference type="SAM" id="Phobius"/>
    </source>
</evidence>
<dbReference type="InterPro" id="IPR045812">
    <property type="entry name" value="DAHL"/>
</dbReference>
<keyword evidence="7" id="KW-0067">ATP-binding</keyword>
<dbReference type="Gene3D" id="1.10.287.130">
    <property type="match status" value="1"/>
</dbReference>
<evidence type="ECO:0000313" key="8">
    <source>
        <dbReference type="Proteomes" id="UP001214301"/>
    </source>
</evidence>
<dbReference type="SMART" id="SM00388">
    <property type="entry name" value="HisKA"/>
    <property type="match status" value="1"/>
</dbReference>
<organism evidence="7 8">
    <name type="scientific">Pseudomonas capeferrum</name>
    <dbReference type="NCBI Taxonomy" id="1495066"/>
    <lineage>
        <taxon>Bacteria</taxon>
        <taxon>Pseudomonadati</taxon>
        <taxon>Pseudomonadota</taxon>
        <taxon>Gammaproteobacteria</taxon>
        <taxon>Pseudomonadales</taxon>
        <taxon>Pseudomonadaceae</taxon>
        <taxon>Pseudomonas</taxon>
    </lineage>
</organism>
<dbReference type="InterPro" id="IPR003661">
    <property type="entry name" value="HisK_dim/P_dom"/>
</dbReference>
<evidence type="ECO:0000256" key="1">
    <source>
        <dbReference type="ARBA" id="ARBA00000085"/>
    </source>
</evidence>
<dbReference type="Pfam" id="PF02518">
    <property type="entry name" value="HATPase_c"/>
    <property type="match status" value="1"/>
</dbReference>
<evidence type="ECO:0000259" key="6">
    <source>
        <dbReference type="PROSITE" id="PS50109"/>
    </source>
</evidence>
<keyword evidence="3" id="KW-0597">Phosphoprotein</keyword>
<keyword evidence="8" id="KW-1185">Reference proteome</keyword>
<dbReference type="SMART" id="SM00387">
    <property type="entry name" value="HATPase_c"/>
    <property type="match status" value="1"/>
</dbReference>
<feature type="domain" description="Histidine kinase" evidence="6">
    <location>
        <begin position="354"/>
        <end position="600"/>
    </location>
</feature>
<dbReference type="InterPro" id="IPR004358">
    <property type="entry name" value="Sig_transdc_His_kin-like_C"/>
</dbReference>
<keyword evidence="4" id="KW-0175">Coiled coil</keyword>
<evidence type="ECO:0000256" key="3">
    <source>
        <dbReference type="ARBA" id="ARBA00022553"/>
    </source>
</evidence>
<protein>
    <recommendedName>
        <fullName evidence="2">histidine kinase</fullName>
        <ecNumber evidence="2">2.7.13.3</ecNumber>
    </recommendedName>
</protein>
<evidence type="ECO:0000256" key="2">
    <source>
        <dbReference type="ARBA" id="ARBA00012438"/>
    </source>
</evidence>
<feature type="transmembrane region" description="Helical" evidence="5">
    <location>
        <begin position="264"/>
        <end position="287"/>
    </location>
</feature>
<dbReference type="EMBL" id="CP116669">
    <property type="protein sequence ID" value="WCI02258.1"/>
    <property type="molecule type" value="Genomic_DNA"/>
</dbReference>
<dbReference type="RefSeq" id="WP_047583543.1">
    <property type="nucleotide sequence ID" value="NZ_CP116669.1"/>
</dbReference>
<evidence type="ECO:0000313" key="7">
    <source>
        <dbReference type="EMBL" id="WCI02258.1"/>
    </source>
</evidence>
<dbReference type="Gene3D" id="3.30.565.10">
    <property type="entry name" value="Histidine kinase-like ATPase, C-terminal domain"/>
    <property type="match status" value="1"/>
</dbReference>
<dbReference type="PRINTS" id="PR00344">
    <property type="entry name" value="BCTRLSENSOR"/>
</dbReference>
<keyword evidence="7" id="KW-0547">Nucleotide-binding</keyword>
<proteinExistence type="predicted"/>
<feature type="coiled-coil region" evidence="4">
    <location>
        <begin position="304"/>
        <end position="345"/>
    </location>
</feature>
<comment type="catalytic activity">
    <reaction evidence="1">
        <text>ATP + protein L-histidine = ADP + protein N-phospho-L-histidine.</text>
        <dbReference type="EC" id="2.7.13.3"/>
    </reaction>
</comment>
<dbReference type="PANTHER" id="PTHR43065">
    <property type="entry name" value="SENSOR HISTIDINE KINASE"/>
    <property type="match status" value="1"/>
</dbReference>
<reference evidence="7 8" key="1">
    <citation type="journal article" date="2020" name="Front. Microbiol.">
        <title>Toward Biorecycling: Isolation of a Soil Bacterium That Grows on a Polyurethane Oligomer and Monomer.</title>
        <authorList>
            <person name="Espinosa M.J.C."/>
            <person name="Blanco A.C."/>
            <person name="Schmidgall T."/>
            <person name="Atanasoff-Kardjalieff A.K."/>
            <person name="Kappelmeyer U."/>
            <person name="Tischler D."/>
            <person name="Pieper D.H."/>
            <person name="Heipieper H.J."/>
            <person name="Eberlein C."/>
        </authorList>
    </citation>
    <scope>NUCLEOTIDE SEQUENCE [LARGE SCALE GENOMIC DNA]</scope>
    <source>
        <strain evidence="7 8">TDA1</strain>
    </source>
</reference>
<dbReference type="InterPro" id="IPR005467">
    <property type="entry name" value="His_kinase_dom"/>
</dbReference>
<keyword evidence="5" id="KW-0812">Transmembrane</keyword>
<dbReference type="Pfam" id="PF19443">
    <property type="entry name" value="DAHL"/>
    <property type="match status" value="1"/>
</dbReference>
<dbReference type="InterPro" id="IPR036890">
    <property type="entry name" value="HATPase_C_sf"/>
</dbReference>
<keyword evidence="5" id="KW-0472">Membrane</keyword>
<dbReference type="EC" id="2.7.13.3" evidence="2"/>
<dbReference type="PROSITE" id="PS50109">
    <property type="entry name" value="HIS_KIN"/>
    <property type="match status" value="1"/>
</dbReference>
<accession>A0ABY7REM8</accession>
<dbReference type="InterPro" id="IPR003594">
    <property type="entry name" value="HATPase_dom"/>
</dbReference>
<name>A0ABY7REM8_9PSED</name>
<gene>
    <name evidence="7" type="ORF">PMC74_10390</name>
</gene>
<sequence length="606" mass="67715">MRLTRRRSLLLLTTSAVLLASVLVYLYLMSKADESGTYTQARDLIRQIKQNDSQWENEILKARTSINYNYDPLVWPVVEMKRLWRAFESIETRNQHGNSPAWRQAYADYQQAFEEKANYVERFKSHNAVLRNSLAFLPAAADGIQAQLGQLADADALRLHNISTDTYDLMLSSLEFAQMTTDDKAADILVGLNKLAVNKERLPLEFHAPIDTLSNHIALILREQPKVNQLLEQIGALPVAAHLDAIAMMLDRDERTALLVNQRYHFYLLVFSTLLVLLLLYMAVWLLRSFGEINRVNRALVVANDELEQRVARRTQALTQASAALQREIDERKLLESQLVQSEKLASLGQLAAGIAHEVNNPIGFVSSNLGALGSYFARLQDMLKAYRDAEPAIGPATLQASLVKLRSEMELAYILDDIPLLISESKDGISRVGQIVRDLKDFSRVDSSQDWQWANLHQGIDSTLNIAASELKYKADLVKQYGVLPEVECLPSQINQVIMNLVVNAAHAMGTERGTITVRTGCANDDKVWIEVADNGCGIPAQSLQKIFDPFYTTKPVGQGTGLGLSLSYGIIKRHCGEIHVHSEVGVGTTFRVELPVRQAQAAIR</sequence>